<reference evidence="9 10" key="1">
    <citation type="submission" date="2017-04" db="EMBL/GenBank/DDBJ databases">
        <authorList>
            <person name="Afonso C.L."/>
            <person name="Miller P.J."/>
            <person name="Scott M.A."/>
            <person name="Spackman E."/>
            <person name="Goraichik I."/>
            <person name="Dimitrov K.M."/>
            <person name="Suarez D.L."/>
            <person name="Swayne D.E."/>
        </authorList>
    </citation>
    <scope>NUCLEOTIDE SEQUENCE [LARGE SCALE GENOMIC DNA]</scope>
    <source>
        <strain evidence="9 10">USBA 355</strain>
    </source>
</reference>
<dbReference type="InterPro" id="IPR020846">
    <property type="entry name" value="MFS_dom"/>
</dbReference>
<dbReference type="GO" id="GO:0005886">
    <property type="term" value="C:plasma membrane"/>
    <property type="evidence" value="ECO:0007669"/>
    <property type="project" value="UniProtKB-SubCell"/>
</dbReference>
<keyword evidence="2" id="KW-0813">Transport</keyword>
<dbReference type="RefSeq" id="WP_085124031.1">
    <property type="nucleotide sequence ID" value="NZ_FWZX01000015.1"/>
</dbReference>
<feature type="transmembrane region" description="Helical" evidence="7">
    <location>
        <begin position="278"/>
        <end position="296"/>
    </location>
</feature>
<dbReference type="EMBL" id="FWZX01000015">
    <property type="protein sequence ID" value="SMF43525.1"/>
    <property type="molecule type" value="Genomic_DNA"/>
</dbReference>
<organism evidence="9 10">
    <name type="scientific">Tistlia consotensis USBA 355</name>
    <dbReference type="NCBI Taxonomy" id="560819"/>
    <lineage>
        <taxon>Bacteria</taxon>
        <taxon>Pseudomonadati</taxon>
        <taxon>Pseudomonadota</taxon>
        <taxon>Alphaproteobacteria</taxon>
        <taxon>Rhodospirillales</taxon>
        <taxon>Rhodovibrionaceae</taxon>
        <taxon>Tistlia</taxon>
    </lineage>
</organism>
<dbReference type="InterPro" id="IPR050171">
    <property type="entry name" value="MFS_Transporters"/>
</dbReference>
<feature type="transmembrane region" description="Helical" evidence="7">
    <location>
        <begin position="46"/>
        <end position="65"/>
    </location>
</feature>
<name>A0A1Y6C3C1_9PROT</name>
<dbReference type="Proteomes" id="UP000192917">
    <property type="component" value="Unassembled WGS sequence"/>
</dbReference>
<gene>
    <name evidence="9" type="ORF">SAMN05428998_11569</name>
</gene>
<comment type="subcellular location">
    <subcellularLocation>
        <location evidence="1">Cell membrane</location>
        <topology evidence="1">Multi-pass membrane protein</topology>
    </subcellularLocation>
</comment>
<evidence type="ECO:0000256" key="3">
    <source>
        <dbReference type="ARBA" id="ARBA00022475"/>
    </source>
</evidence>
<feature type="transmembrane region" description="Helical" evidence="7">
    <location>
        <begin position="134"/>
        <end position="154"/>
    </location>
</feature>
<keyword evidence="3" id="KW-1003">Cell membrane</keyword>
<feature type="transmembrane region" description="Helical" evidence="7">
    <location>
        <begin position="365"/>
        <end position="385"/>
    </location>
</feature>
<evidence type="ECO:0000256" key="6">
    <source>
        <dbReference type="ARBA" id="ARBA00023136"/>
    </source>
</evidence>
<evidence type="ECO:0000256" key="5">
    <source>
        <dbReference type="ARBA" id="ARBA00022989"/>
    </source>
</evidence>
<dbReference type="PROSITE" id="PS50850">
    <property type="entry name" value="MFS"/>
    <property type="match status" value="1"/>
</dbReference>
<feature type="transmembrane region" description="Helical" evidence="7">
    <location>
        <begin position="203"/>
        <end position="224"/>
    </location>
</feature>
<dbReference type="PANTHER" id="PTHR23517:SF2">
    <property type="entry name" value="MULTIDRUG RESISTANCE PROTEIN MDTH"/>
    <property type="match status" value="1"/>
</dbReference>
<protein>
    <submittedName>
        <fullName evidence="9">Predicted arabinose efflux permease, MFS family</fullName>
    </submittedName>
</protein>
<dbReference type="Pfam" id="PF07690">
    <property type="entry name" value="MFS_1"/>
    <property type="match status" value="1"/>
</dbReference>
<proteinExistence type="predicted"/>
<evidence type="ECO:0000259" key="8">
    <source>
        <dbReference type="PROSITE" id="PS50850"/>
    </source>
</evidence>
<evidence type="ECO:0000256" key="2">
    <source>
        <dbReference type="ARBA" id="ARBA00022448"/>
    </source>
</evidence>
<feature type="transmembrane region" description="Helical" evidence="7">
    <location>
        <begin position="100"/>
        <end position="122"/>
    </location>
</feature>
<dbReference type="InterPro" id="IPR011701">
    <property type="entry name" value="MFS"/>
</dbReference>
<feature type="transmembrane region" description="Helical" evidence="7">
    <location>
        <begin position="334"/>
        <end position="353"/>
    </location>
</feature>
<keyword evidence="10" id="KW-1185">Reference proteome</keyword>
<evidence type="ECO:0000313" key="10">
    <source>
        <dbReference type="Proteomes" id="UP000192917"/>
    </source>
</evidence>
<feature type="transmembrane region" description="Helical" evidence="7">
    <location>
        <begin position="77"/>
        <end position="94"/>
    </location>
</feature>
<keyword evidence="6 7" id="KW-0472">Membrane</keyword>
<evidence type="ECO:0000256" key="7">
    <source>
        <dbReference type="SAM" id="Phobius"/>
    </source>
</evidence>
<accession>A0A1Y6C3C1</accession>
<dbReference type="SUPFAM" id="SSF103473">
    <property type="entry name" value="MFS general substrate transporter"/>
    <property type="match status" value="1"/>
</dbReference>
<dbReference type="AlphaFoldDB" id="A0A1Y6C3C1"/>
<dbReference type="GO" id="GO:0022857">
    <property type="term" value="F:transmembrane transporter activity"/>
    <property type="evidence" value="ECO:0007669"/>
    <property type="project" value="InterPro"/>
</dbReference>
<sequence>MSKRSAGLATAFSAVGHLYVHLFTAIYAVIFLSLEKSWSIPYHELLKLWTLGALLVGLAALPAGWLGDRWSKTGMMVVYFLGLGASSIVCGLVDGPTALLVGLGAIGLFASIYHPVGIAWLVRNARRRGKALGFNGVFGGAGVASAGLVAGSLIDLWSWRAAFILPGVLCVATGLLLLWFVLRGEVTEGDAAAEAGTPSSPGSMLRGFLILLWTMLVVGLVFQATQAALPKVFDLRLRDLAGDGAFGIGAIVSVVYGVGSLVQILGGHLADRYPLKRVYLGCFLLQVPVLVGVAAFAGLPLIAVATLTVLLSTGALPAENMLLARFTPERHRSLAYGIKFVLAFGSAPLAIWLAAEIQERTGEFLWLFVAMGVLTATAFVAALFLPGDGSAAVARQEQGGEAAPAPQPAE</sequence>
<dbReference type="InterPro" id="IPR036259">
    <property type="entry name" value="MFS_trans_sf"/>
</dbReference>
<feature type="transmembrane region" description="Helical" evidence="7">
    <location>
        <begin position="160"/>
        <end position="182"/>
    </location>
</feature>
<feature type="transmembrane region" description="Helical" evidence="7">
    <location>
        <begin position="302"/>
        <end position="322"/>
    </location>
</feature>
<feature type="transmembrane region" description="Helical" evidence="7">
    <location>
        <begin position="12"/>
        <end position="34"/>
    </location>
</feature>
<dbReference type="PANTHER" id="PTHR23517">
    <property type="entry name" value="RESISTANCE PROTEIN MDTM, PUTATIVE-RELATED-RELATED"/>
    <property type="match status" value="1"/>
</dbReference>
<feature type="transmembrane region" description="Helical" evidence="7">
    <location>
        <begin position="244"/>
        <end position="266"/>
    </location>
</feature>
<evidence type="ECO:0000256" key="4">
    <source>
        <dbReference type="ARBA" id="ARBA00022692"/>
    </source>
</evidence>
<keyword evidence="4 7" id="KW-0812">Transmembrane</keyword>
<feature type="domain" description="Major facilitator superfamily (MFS) profile" evidence="8">
    <location>
        <begin position="9"/>
        <end position="390"/>
    </location>
</feature>
<keyword evidence="5 7" id="KW-1133">Transmembrane helix</keyword>
<evidence type="ECO:0000313" key="9">
    <source>
        <dbReference type="EMBL" id="SMF43525.1"/>
    </source>
</evidence>
<dbReference type="Gene3D" id="1.20.1250.20">
    <property type="entry name" value="MFS general substrate transporter like domains"/>
    <property type="match status" value="2"/>
</dbReference>
<evidence type="ECO:0000256" key="1">
    <source>
        <dbReference type="ARBA" id="ARBA00004651"/>
    </source>
</evidence>
<dbReference type="STRING" id="560819.SAMN05428998_11569"/>